<sequence>MGKIEPTPTYQSYIDYFQDFIKKGRLDVHAALYQKGIIRKINDDYLYWSDVKYKVPTEYKDVLAPIDLWSIVKEDRLHNRRYFEVGHEGFYFTKTDSLEQQLHEFDLHLAGAPGKQTTAASEVDKHQYLIGSIMEESIASSQIEGAITSRIVAKEMLRKKRPPRNMSERMIVNNYLTIQYIIDIRKDSLTSNNLMELHRLMTADTLDNPEESGRIRSHDTIYVVDAINGDIIHTPPSPSSLSTFIDDLCRFFNDETPDFFVHPVVKASIIHFLIGYFHPFTDGNGRTARALFYWYLLRKGYWLTEYLSISRVIM</sequence>
<gene>
    <name evidence="4" type="ORF">GJR95_39885</name>
</gene>
<dbReference type="InterPro" id="IPR036597">
    <property type="entry name" value="Fido-like_dom_sf"/>
</dbReference>
<dbReference type="InterPro" id="IPR003812">
    <property type="entry name" value="Fido"/>
</dbReference>
<dbReference type="SUPFAM" id="SSF140931">
    <property type="entry name" value="Fic-like"/>
    <property type="match status" value="1"/>
</dbReference>
<dbReference type="PROSITE" id="PS51459">
    <property type="entry name" value="FIDO"/>
    <property type="match status" value="1"/>
</dbReference>
<accession>A0A6P1WAM7</accession>
<evidence type="ECO:0000256" key="2">
    <source>
        <dbReference type="PIRSR" id="PIRSR640198-2"/>
    </source>
</evidence>
<feature type="binding site" evidence="2">
    <location>
        <begin position="282"/>
        <end position="289"/>
    </location>
    <ligand>
        <name>ATP</name>
        <dbReference type="ChEBI" id="CHEBI:30616"/>
    </ligand>
</feature>
<dbReference type="Pfam" id="PF02661">
    <property type="entry name" value="Fic"/>
    <property type="match status" value="1"/>
</dbReference>
<dbReference type="PANTHER" id="PTHR13504">
    <property type="entry name" value="FIDO DOMAIN-CONTAINING PROTEIN DDB_G0283145"/>
    <property type="match status" value="1"/>
</dbReference>
<keyword evidence="2" id="KW-0067">ATP-binding</keyword>
<keyword evidence="2" id="KW-0547">Nucleotide-binding</keyword>
<evidence type="ECO:0000256" key="1">
    <source>
        <dbReference type="PIRSR" id="PIRSR640198-1"/>
    </source>
</evidence>
<keyword evidence="5" id="KW-1185">Reference proteome</keyword>
<evidence type="ECO:0000313" key="5">
    <source>
        <dbReference type="Proteomes" id="UP000464577"/>
    </source>
</evidence>
<dbReference type="KEGG" id="senf:GJR95_39885"/>
<dbReference type="EMBL" id="CP045997">
    <property type="protein sequence ID" value="QHW00817.1"/>
    <property type="molecule type" value="Genomic_DNA"/>
</dbReference>
<proteinExistence type="predicted"/>
<feature type="active site" evidence="1">
    <location>
        <position position="278"/>
    </location>
</feature>
<protein>
    <recommendedName>
        <fullName evidence="3">Fido domain-containing protein</fullName>
    </recommendedName>
</protein>
<dbReference type="AlphaFoldDB" id="A0A6P1WAM7"/>
<reference evidence="4 5" key="1">
    <citation type="submission" date="2019-11" db="EMBL/GenBank/DDBJ databases">
        <title>Spirosoma endbachense sp. nov., isolated from a natural salt meadow.</title>
        <authorList>
            <person name="Rojas J."/>
            <person name="Ambika Manirajan B."/>
            <person name="Ratering S."/>
            <person name="Suarez C."/>
            <person name="Geissler-Plaum R."/>
            <person name="Schnell S."/>
        </authorList>
    </citation>
    <scope>NUCLEOTIDE SEQUENCE [LARGE SCALE GENOMIC DNA]</scope>
    <source>
        <strain evidence="4 5">I-24</strain>
    </source>
</reference>
<evidence type="ECO:0000259" key="3">
    <source>
        <dbReference type="PROSITE" id="PS51459"/>
    </source>
</evidence>
<evidence type="ECO:0000313" key="4">
    <source>
        <dbReference type="EMBL" id="QHW00817.1"/>
    </source>
</evidence>
<dbReference type="RefSeq" id="WP_162391212.1">
    <property type="nucleotide sequence ID" value="NZ_CP045997.1"/>
</dbReference>
<dbReference type="InterPro" id="IPR040198">
    <property type="entry name" value="Fido_containing"/>
</dbReference>
<feature type="binding site" evidence="2">
    <location>
        <begin position="223"/>
        <end position="233"/>
    </location>
    <ligand>
        <name>ATP</name>
        <dbReference type="ChEBI" id="CHEBI:30616"/>
    </ligand>
</feature>
<dbReference type="GO" id="GO:0005524">
    <property type="term" value="F:ATP binding"/>
    <property type="evidence" value="ECO:0007669"/>
    <property type="project" value="UniProtKB-KW"/>
</dbReference>
<feature type="domain" description="Fido" evidence="3">
    <location>
        <begin position="189"/>
        <end position="314"/>
    </location>
</feature>
<dbReference type="Gene3D" id="1.10.3290.10">
    <property type="entry name" value="Fido-like domain"/>
    <property type="match status" value="1"/>
</dbReference>
<organism evidence="4 5">
    <name type="scientific">Spirosoma endbachense</name>
    <dbReference type="NCBI Taxonomy" id="2666025"/>
    <lineage>
        <taxon>Bacteria</taxon>
        <taxon>Pseudomonadati</taxon>
        <taxon>Bacteroidota</taxon>
        <taxon>Cytophagia</taxon>
        <taxon>Cytophagales</taxon>
        <taxon>Cytophagaceae</taxon>
        <taxon>Spirosoma</taxon>
    </lineage>
</organism>
<dbReference type="Proteomes" id="UP000464577">
    <property type="component" value="Chromosome"/>
</dbReference>
<dbReference type="PANTHER" id="PTHR13504:SF38">
    <property type="entry name" value="FIDO DOMAIN-CONTAINING PROTEIN"/>
    <property type="match status" value="1"/>
</dbReference>
<name>A0A6P1WAM7_9BACT</name>